<keyword evidence="6" id="KW-1185">Reference proteome</keyword>
<dbReference type="InterPro" id="IPR050955">
    <property type="entry name" value="Plant_Biomass_Hydrol_Est"/>
</dbReference>
<feature type="compositionally biased region" description="Low complexity" evidence="3">
    <location>
        <begin position="399"/>
        <end position="415"/>
    </location>
</feature>
<dbReference type="Gene3D" id="3.40.50.1820">
    <property type="entry name" value="alpha/beta hydrolase"/>
    <property type="match status" value="1"/>
</dbReference>
<evidence type="ECO:0000313" key="6">
    <source>
        <dbReference type="Proteomes" id="UP000002139"/>
    </source>
</evidence>
<keyword evidence="2 5" id="KW-0378">Hydrolase</keyword>
<accession>A9GT70</accession>
<feature type="compositionally biased region" description="Low complexity" evidence="3">
    <location>
        <begin position="380"/>
        <end position="391"/>
    </location>
</feature>
<dbReference type="eggNOG" id="COG3509">
    <property type="taxonomic scope" value="Bacteria"/>
</dbReference>
<dbReference type="AlphaFoldDB" id="A9GT70"/>
<dbReference type="BioCyc" id="SCEL448385:SCE_RS34575-MONOMER"/>
<dbReference type="GO" id="GO:0005576">
    <property type="term" value="C:extracellular region"/>
    <property type="evidence" value="ECO:0007669"/>
    <property type="project" value="InterPro"/>
</dbReference>
<evidence type="ECO:0000256" key="4">
    <source>
        <dbReference type="SAM" id="SignalP"/>
    </source>
</evidence>
<dbReference type="EMBL" id="AM746676">
    <property type="protein sequence ID" value="CAN96908.1"/>
    <property type="molecule type" value="Genomic_DNA"/>
</dbReference>
<sequence>MRRFQNRVFVVASFSLGLFAAMPVYAASVQAVSRATWGASGVPSYVNMNIYVPDKLAENPPIVVGCHSCSTPLSSFFNSISGIKAGADKNGFIIILPEATGRNCWDVGTTKSLTHDGGGDTQAVAQMVKYTLEKYKGDPKRVYVMGGSSGAMMTQAMLAVYPDIFRAGAARAGVAAGCWADGFDAGQQWSNNCAGGRTSKSAQQWGDQVRGMFPGYTGHRPRLQIFHGTADATINYKNQAEAIKEWTNVLELSETPTSTDMITSGGTTYDRQFWKNECGQTVFEAWSGRNGAHSMPYEADAILAFFGLDKAGGADPETDCSEAAGSGGTGGSGDGSGGDQNVGGAGPAAGSGGASGDGGSAGEGVTVGSGGQPAGGGEVTTTGGSDPSGTSGTSGTGGAADSATTGAGSESAGESGETGGCAVVAGDATPKSSYAAVVAMGLALLTLRRRQRNARTRRVSCR</sequence>
<dbReference type="PANTHER" id="PTHR43037:SF5">
    <property type="entry name" value="FERULOYL ESTERASE"/>
    <property type="match status" value="1"/>
</dbReference>
<dbReference type="RefSeq" id="WP_012239347.1">
    <property type="nucleotide sequence ID" value="NC_010162.1"/>
</dbReference>
<name>A9GT70_SORC5</name>
<dbReference type="Proteomes" id="UP000002139">
    <property type="component" value="Chromosome"/>
</dbReference>
<organism evidence="5 6">
    <name type="scientific">Sorangium cellulosum (strain So ce56)</name>
    <name type="common">Polyangium cellulosum (strain So ce56)</name>
    <dbReference type="NCBI Taxonomy" id="448385"/>
    <lineage>
        <taxon>Bacteria</taxon>
        <taxon>Pseudomonadati</taxon>
        <taxon>Myxococcota</taxon>
        <taxon>Polyangia</taxon>
        <taxon>Polyangiales</taxon>
        <taxon>Polyangiaceae</taxon>
        <taxon>Sorangium</taxon>
    </lineage>
</organism>
<feature type="chain" id="PRO_5002735404" evidence="4">
    <location>
        <begin position="27"/>
        <end position="462"/>
    </location>
</feature>
<evidence type="ECO:0000256" key="2">
    <source>
        <dbReference type="ARBA" id="ARBA00022801"/>
    </source>
</evidence>
<dbReference type="PANTHER" id="PTHR43037">
    <property type="entry name" value="UNNAMED PRODUCT-RELATED"/>
    <property type="match status" value="1"/>
</dbReference>
<dbReference type="InterPro" id="IPR029058">
    <property type="entry name" value="AB_hydrolase_fold"/>
</dbReference>
<dbReference type="OrthoDB" id="9767239at2"/>
<dbReference type="InterPro" id="IPR010126">
    <property type="entry name" value="Esterase_phb"/>
</dbReference>
<dbReference type="STRING" id="448385.sce6739"/>
<evidence type="ECO:0000256" key="1">
    <source>
        <dbReference type="ARBA" id="ARBA00022729"/>
    </source>
</evidence>
<feature type="signal peptide" evidence="4">
    <location>
        <begin position="1"/>
        <end position="26"/>
    </location>
</feature>
<dbReference type="Pfam" id="PF10503">
    <property type="entry name" value="Esterase_PHB"/>
    <property type="match status" value="1"/>
</dbReference>
<evidence type="ECO:0000256" key="3">
    <source>
        <dbReference type="SAM" id="MobiDB-lite"/>
    </source>
</evidence>
<dbReference type="EC" id="3.1.-.-" evidence="5"/>
<dbReference type="HOGENOM" id="CLU_027551_1_2_7"/>
<proteinExistence type="predicted"/>
<feature type="compositionally biased region" description="Gly residues" evidence="3">
    <location>
        <begin position="325"/>
        <end position="378"/>
    </location>
</feature>
<dbReference type="NCBIfam" id="TIGR01840">
    <property type="entry name" value="esterase_phb"/>
    <property type="match status" value="1"/>
</dbReference>
<dbReference type="SUPFAM" id="SSF53474">
    <property type="entry name" value="alpha/beta-Hydrolases"/>
    <property type="match status" value="1"/>
</dbReference>
<dbReference type="KEGG" id="scl:sce6739"/>
<reference evidence="5 6" key="1">
    <citation type="journal article" date="2007" name="Nat. Biotechnol.">
        <title>Complete genome sequence of the myxobacterium Sorangium cellulosum.</title>
        <authorList>
            <person name="Schneiker S."/>
            <person name="Perlova O."/>
            <person name="Kaiser O."/>
            <person name="Gerth K."/>
            <person name="Alici A."/>
            <person name="Altmeyer M.O."/>
            <person name="Bartels D."/>
            <person name="Bekel T."/>
            <person name="Beyer S."/>
            <person name="Bode E."/>
            <person name="Bode H.B."/>
            <person name="Bolten C.J."/>
            <person name="Choudhuri J.V."/>
            <person name="Doss S."/>
            <person name="Elnakady Y.A."/>
            <person name="Frank B."/>
            <person name="Gaigalat L."/>
            <person name="Goesmann A."/>
            <person name="Groeger C."/>
            <person name="Gross F."/>
            <person name="Jelsbak L."/>
            <person name="Jelsbak L."/>
            <person name="Kalinowski J."/>
            <person name="Kegler C."/>
            <person name="Knauber T."/>
            <person name="Konietzny S."/>
            <person name="Kopp M."/>
            <person name="Krause L."/>
            <person name="Krug D."/>
            <person name="Linke B."/>
            <person name="Mahmud T."/>
            <person name="Martinez-Arias R."/>
            <person name="McHardy A.C."/>
            <person name="Merai M."/>
            <person name="Meyer F."/>
            <person name="Mormann S."/>
            <person name="Munoz-Dorado J."/>
            <person name="Perez J."/>
            <person name="Pradella S."/>
            <person name="Rachid S."/>
            <person name="Raddatz G."/>
            <person name="Rosenau F."/>
            <person name="Rueckert C."/>
            <person name="Sasse F."/>
            <person name="Scharfe M."/>
            <person name="Schuster S.C."/>
            <person name="Suen G."/>
            <person name="Treuner-Lange A."/>
            <person name="Velicer G.J."/>
            <person name="Vorholter F.-J."/>
            <person name="Weissman K.J."/>
            <person name="Welch R.D."/>
            <person name="Wenzel S.C."/>
            <person name="Whitworth D.E."/>
            <person name="Wilhelm S."/>
            <person name="Wittmann C."/>
            <person name="Bloecker H."/>
            <person name="Puehler A."/>
            <person name="Mueller R."/>
        </authorList>
    </citation>
    <scope>NUCLEOTIDE SEQUENCE [LARGE SCALE GENOMIC DNA]</scope>
    <source>
        <strain evidence="6">So ce56</strain>
    </source>
</reference>
<evidence type="ECO:0000313" key="5">
    <source>
        <dbReference type="EMBL" id="CAN96908.1"/>
    </source>
</evidence>
<feature type="region of interest" description="Disordered" evidence="3">
    <location>
        <begin position="314"/>
        <end position="426"/>
    </location>
</feature>
<gene>
    <name evidence="5" type="ordered locus">sce6739</name>
</gene>
<dbReference type="GO" id="GO:0016787">
    <property type="term" value="F:hydrolase activity"/>
    <property type="evidence" value="ECO:0007669"/>
    <property type="project" value="UniProtKB-KW"/>
</dbReference>
<protein>
    <submittedName>
        <fullName evidence="5">Lipase</fullName>
        <ecNumber evidence="5">3.1.-.-</ecNumber>
    </submittedName>
</protein>
<keyword evidence="1 4" id="KW-0732">Signal</keyword>